<keyword evidence="1" id="KW-0472">Membrane</keyword>
<sequence length="403" mass="46690">MFKKLIQYIIPINVLIDISLLFFEKGGVIPIIRALFLLFIIIKLAIENPQNTKYYKWNLIFCFYVLINVLFSTDIAQSLSISLKIIISMLTFIIGFNTFNSFKGLKKLNESMVIVLAILMINFIISSVFKLGEAVYSEEDTFLVGNLRDSWNLFTYSILVVPLLLFQNIKNKKNTIIVFSLAFFNFVILLLSIKRIAIVGVVLGLLMQLYLTFQLKRIARYLFILGFVFILSMPLYQDLLFSRLEARSGRFESGSLESEARYLETGFVWSETLSFQNPIKSFFGLEGFNSVGNYAEGKFGDRNLHVDYNLIVNTIGLVGLLLYFMVFVEVYRNYLKFKNIKTKIPIKVLNRFKALFLVFLFLPFFTSFGGQMYHVTFKMVIFIYLGAILGLFFRLQKVKARRI</sequence>
<feature type="transmembrane region" description="Helical" evidence="1">
    <location>
        <begin position="218"/>
        <end position="236"/>
    </location>
</feature>
<evidence type="ECO:0000256" key="1">
    <source>
        <dbReference type="SAM" id="Phobius"/>
    </source>
</evidence>
<keyword evidence="3" id="KW-1185">Reference proteome</keyword>
<keyword evidence="1" id="KW-1133">Transmembrane helix</keyword>
<feature type="transmembrane region" description="Helical" evidence="1">
    <location>
        <begin position="58"/>
        <end position="75"/>
    </location>
</feature>
<feature type="transmembrane region" description="Helical" evidence="1">
    <location>
        <begin position="174"/>
        <end position="190"/>
    </location>
</feature>
<feature type="transmembrane region" description="Helical" evidence="1">
    <location>
        <begin position="81"/>
        <end position="99"/>
    </location>
</feature>
<proteinExistence type="predicted"/>
<protein>
    <submittedName>
        <fullName evidence="2">Uncharacterized protein</fullName>
    </submittedName>
</protein>
<dbReference type="Proteomes" id="UP001255185">
    <property type="component" value="Unassembled WGS sequence"/>
</dbReference>
<accession>A0ABU1TPF5</accession>
<evidence type="ECO:0000313" key="3">
    <source>
        <dbReference type="Proteomes" id="UP001255185"/>
    </source>
</evidence>
<gene>
    <name evidence="2" type="ORF">J2X31_001872</name>
</gene>
<keyword evidence="1" id="KW-0812">Transmembrane</keyword>
<feature type="transmembrane region" description="Helical" evidence="1">
    <location>
        <begin position="310"/>
        <end position="331"/>
    </location>
</feature>
<feature type="transmembrane region" description="Helical" evidence="1">
    <location>
        <begin position="196"/>
        <end position="213"/>
    </location>
</feature>
<organism evidence="2 3">
    <name type="scientific">Flavobacterium arsenatis</name>
    <dbReference type="NCBI Taxonomy" id="1484332"/>
    <lineage>
        <taxon>Bacteria</taxon>
        <taxon>Pseudomonadati</taxon>
        <taxon>Bacteroidota</taxon>
        <taxon>Flavobacteriia</taxon>
        <taxon>Flavobacteriales</taxon>
        <taxon>Flavobacteriaceae</taxon>
        <taxon>Flavobacterium</taxon>
    </lineage>
</organism>
<feature type="transmembrane region" description="Helical" evidence="1">
    <location>
        <begin position="151"/>
        <end position="167"/>
    </location>
</feature>
<feature type="transmembrane region" description="Helical" evidence="1">
    <location>
        <begin position="375"/>
        <end position="393"/>
    </location>
</feature>
<dbReference type="RefSeq" id="WP_310026227.1">
    <property type="nucleotide sequence ID" value="NZ_JAVDVI010000007.1"/>
</dbReference>
<feature type="transmembrane region" description="Helical" evidence="1">
    <location>
        <begin position="111"/>
        <end position="131"/>
    </location>
</feature>
<reference evidence="2 3" key="1">
    <citation type="submission" date="2023-07" db="EMBL/GenBank/DDBJ databases">
        <title>Sorghum-associated microbial communities from plants grown in Nebraska, USA.</title>
        <authorList>
            <person name="Schachtman D."/>
        </authorList>
    </citation>
    <scope>NUCLEOTIDE SEQUENCE [LARGE SCALE GENOMIC DNA]</scope>
    <source>
        <strain evidence="2 3">3773</strain>
    </source>
</reference>
<feature type="transmembrane region" description="Helical" evidence="1">
    <location>
        <begin position="352"/>
        <end position="369"/>
    </location>
</feature>
<name>A0ABU1TPF5_9FLAO</name>
<evidence type="ECO:0000313" key="2">
    <source>
        <dbReference type="EMBL" id="MDR6967858.1"/>
    </source>
</evidence>
<feature type="transmembrane region" description="Helical" evidence="1">
    <location>
        <begin position="29"/>
        <end position="46"/>
    </location>
</feature>
<dbReference type="EMBL" id="JAVDVI010000007">
    <property type="protein sequence ID" value="MDR6967858.1"/>
    <property type="molecule type" value="Genomic_DNA"/>
</dbReference>
<comment type="caution">
    <text evidence="2">The sequence shown here is derived from an EMBL/GenBank/DDBJ whole genome shotgun (WGS) entry which is preliminary data.</text>
</comment>